<name>A0AB35RVL1_9ENTR</name>
<reference evidence="2 3" key="1">
    <citation type="submission" date="2023-10" db="EMBL/GenBank/DDBJ databases">
        <title>Phytobacter spp. The emergence of a new genus of hospital-origin enterobacteria encoding carbapenemases in Argentina.</title>
        <authorList>
            <person name="Vay C."/>
            <person name="Almuzara M."/>
            <person name="Traglia G.M."/>
            <person name="Campos J."/>
        </authorList>
    </citation>
    <scope>NUCLEOTIDE SEQUENCE [LARGE SCALE GENOMIC DNA]</scope>
    <source>
        <strain evidence="2 3">CVMA36</strain>
    </source>
</reference>
<dbReference type="Proteomes" id="UP001286589">
    <property type="component" value="Unassembled WGS sequence"/>
</dbReference>
<keyword evidence="1" id="KW-0472">Membrane</keyword>
<dbReference type="RefSeq" id="WP_317101669.1">
    <property type="nucleotide sequence ID" value="NZ_JAWJAC010000024.1"/>
</dbReference>
<organism evidence="2 3">
    <name type="scientific">Phytobacter ursingii</name>
    <dbReference type="NCBI Taxonomy" id="1972431"/>
    <lineage>
        <taxon>Bacteria</taxon>
        <taxon>Pseudomonadati</taxon>
        <taxon>Pseudomonadota</taxon>
        <taxon>Gammaproteobacteria</taxon>
        <taxon>Enterobacterales</taxon>
        <taxon>Enterobacteriaceae</taxon>
        <taxon>Phytobacter</taxon>
    </lineage>
</organism>
<feature type="transmembrane region" description="Helical" evidence="1">
    <location>
        <begin position="32"/>
        <end position="54"/>
    </location>
</feature>
<proteinExistence type="predicted"/>
<accession>A0AB35RVL1</accession>
<sequence>MGLSNYAYALISLVTVVPLATFLLLGIRIGKFVYLTAFIEFSVLLFSYAIFRFTYSQFEIIGPVFIGLIAINYIIGIVLRIIELRSKWGSRTIPASAKTTNTL</sequence>
<dbReference type="AlphaFoldDB" id="A0AB35RVL1"/>
<keyword evidence="3" id="KW-1185">Reference proteome</keyword>
<feature type="transmembrane region" description="Helical" evidence="1">
    <location>
        <begin position="6"/>
        <end position="25"/>
    </location>
</feature>
<feature type="transmembrane region" description="Helical" evidence="1">
    <location>
        <begin position="60"/>
        <end position="82"/>
    </location>
</feature>
<dbReference type="EMBL" id="JAWJAC010000024">
    <property type="protein sequence ID" value="MDV2865611.1"/>
    <property type="molecule type" value="Genomic_DNA"/>
</dbReference>
<keyword evidence="1" id="KW-0812">Transmembrane</keyword>
<keyword evidence="1" id="KW-1133">Transmembrane helix</keyword>
<protein>
    <submittedName>
        <fullName evidence="2">Uncharacterized protein</fullName>
    </submittedName>
</protein>
<gene>
    <name evidence="2" type="ORF">R0H02_24525</name>
</gene>
<evidence type="ECO:0000256" key="1">
    <source>
        <dbReference type="SAM" id="Phobius"/>
    </source>
</evidence>
<comment type="caution">
    <text evidence="2">The sequence shown here is derived from an EMBL/GenBank/DDBJ whole genome shotgun (WGS) entry which is preliminary data.</text>
</comment>
<evidence type="ECO:0000313" key="2">
    <source>
        <dbReference type="EMBL" id="MDV2865611.1"/>
    </source>
</evidence>
<evidence type="ECO:0000313" key="3">
    <source>
        <dbReference type="Proteomes" id="UP001286589"/>
    </source>
</evidence>